<feature type="domain" description="C2H2-type" evidence="12">
    <location>
        <begin position="153"/>
        <end position="180"/>
    </location>
</feature>
<name>A0A1B0CN63_LUTLO</name>
<dbReference type="GO" id="GO:0010468">
    <property type="term" value="P:regulation of gene expression"/>
    <property type="evidence" value="ECO:0007669"/>
    <property type="project" value="TreeGrafter"/>
</dbReference>
<comment type="subcellular location">
    <subcellularLocation>
        <location evidence="1">Nucleus</location>
    </subcellularLocation>
</comment>
<keyword evidence="8" id="KW-0804">Transcription</keyword>
<reference evidence="13" key="2">
    <citation type="journal article" date="2020" name="BMC">
        <title>Leishmania infection induces a limited differential gene expression in the sand fly midgut.</title>
        <authorList>
            <person name="Coutinho-Abreu I.V."/>
            <person name="Serafim T.D."/>
            <person name="Meneses C."/>
            <person name="Kamhawi S."/>
            <person name="Oliveira F."/>
            <person name="Valenzuela J.G."/>
        </authorList>
    </citation>
    <scope>NUCLEOTIDE SEQUENCE</scope>
    <source>
        <strain evidence="13">Jacobina</strain>
        <tissue evidence="13">Midgut</tissue>
    </source>
</reference>
<evidence type="ECO:0000256" key="11">
    <source>
        <dbReference type="SAM" id="MobiDB-lite"/>
    </source>
</evidence>
<dbReference type="PANTHER" id="PTHR16515:SF49">
    <property type="entry name" value="GASTRULA ZINC FINGER PROTEIN XLCGF49.1-LIKE-RELATED"/>
    <property type="match status" value="1"/>
</dbReference>
<evidence type="ECO:0000313" key="14">
    <source>
        <dbReference type="EnsemblMetazoa" id="LLOJ006147-PA"/>
    </source>
</evidence>
<keyword evidence="2" id="KW-0479">Metal-binding</keyword>
<evidence type="ECO:0000256" key="2">
    <source>
        <dbReference type="ARBA" id="ARBA00022723"/>
    </source>
</evidence>
<dbReference type="InterPro" id="IPR036236">
    <property type="entry name" value="Znf_C2H2_sf"/>
</dbReference>
<dbReference type="InterPro" id="IPR050331">
    <property type="entry name" value="Zinc_finger"/>
</dbReference>
<organism evidence="14 15">
    <name type="scientific">Lutzomyia longipalpis</name>
    <name type="common">Sand fly</name>
    <dbReference type="NCBI Taxonomy" id="7200"/>
    <lineage>
        <taxon>Eukaryota</taxon>
        <taxon>Metazoa</taxon>
        <taxon>Ecdysozoa</taxon>
        <taxon>Arthropoda</taxon>
        <taxon>Hexapoda</taxon>
        <taxon>Insecta</taxon>
        <taxon>Pterygota</taxon>
        <taxon>Neoptera</taxon>
        <taxon>Endopterygota</taxon>
        <taxon>Diptera</taxon>
        <taxon>Nematocera</taxon>
        <taxon>Psychodoidea</taxon>
        <taxon>Psychodidae</taxon>
        <taxon>Lutzomyia</taxon>
        <taxon>Lutzomyia</taxon>
    </lineage>
</organism>
<dbReference type="VEuPathDB" id="VectorBase:LLONM1_002963"/>
<feature type="compositionally biased region" description="Basic and acidic residues" evidence="11">
    <location>
        <begin position="47"/>
        <end position="59"/>
    </location>
</feature>
<protein>
    <submittedName>
        <fullName evidence="13">Putative c2h2-type zn-finger protein</fullName>
    </submittedName>
</protein>
<reference evidence="14" key="3">
    <citation type="submission" date="2020-05" db="UniProtKB">
        <authorList>
            <consortium name="EnsemblMetazoa"/>
        </authorList>
    </citation>
    <scope>IDENTIFICATION</scope>
    <source>
        <strain evidence="14">Jacobina</strain>
    </source>
</reference>
<dbReference type="Proteomes" id="UP000092461">
    <property type="component" value="Unassembled WGS sequence"/>
</dbReference>
<dbReference type="PROSITE" id="PS00028">
    <property type="entry name" value="ZINC_FINGER_C2H2_1"/>
    <property type="match status" value="6"/>
</dbReference>
<evidence type="ECO:0000256" key="8">
    <source>
        <dbReference type="ARBA" id="ARBA00023163"/>
    </source>
</evidence>
<feature type="compositionally biased region" description="Basic and acidic residues" evidence="11">
    <location>
        <begin position="28"/>
        <end position="38"/>
    </location>
</feature>
<evidence type="ECO:0000256" key="9">
    <source>
        <dbReference type="ARBA" id="ARBA00023242"/>
    </source>
</evidence>
<dbReference type="VEuPathDB" id="VectorBase:LLOJ006147"/>
<dbReference type="EMBL" id="GITU01001145">
    <property type="protein sequence ID" value="MBC1169848.1"/>
    <property type="molecule type" value="Transcribed_RNA"/>
</dbReference>
<dbReference type="EMBL" id="AJWK01019864">
    <property type="status" value="NOT_ANNOTATED_CDS"/>
    <property type="molecule type" value="Genomic_DNA"/>
</dbReference>
<dbReference type="InterPro" id="IPR013087">
    <property type="entry name" value="Znf_C2H2_type"/>
</dbReference>
<keyword evidence="3" id="KW-0677">Repeat</keyword>
<keyword evidence="5" id="KW-0862">Zinc</keyword>
<dbReference type="Pfam" id="PF13894">
    <property type="entry name" value="zf-C2H2_4"/>
    <property type="match status" value="1"/>
</dbReference>
<evidence type="ECO:0000256" key="1">
    <source>
        <dbReference type="ARBA" id="ARBA00004123"/>
    </source>
</evidence>
<sequence length="340" mass="39141">MRKSRRLSQKAAAAAKSTKIANNPSKVPKIEPKEEPRKPPVVAIESPKNEENPHTESSPKRKRNTKKYICDVCEKSFQGLNDLRKHARIHNDERPYPCPQCDKKFRQAGCLKNHVASQHGSDVQYICDYCNKAFPIKERLRLHLRIHTGEKPYKCTICPKQFARGGQLSQHMLSHNGVKKHRCNFCPSAFSCSANLKLHTKAHNDERDYTCHKCGKSFLRPDALNKHLTCFHGNSDTEDNLETPMALSRMRLLVAVLIKKISSEERLKVLGFEKRLIDNVLIDSLKFGKRPVCEDETKSEAERLRINIRELLDWTVPQQFMEKFKSEQKSTEELLEELAS</sequence>
<dbReference type="GO" id="GO:0008270">
    <property type="term" value="F:zinc ion binding"/>
    <property type="evidence" value="ECO:0007669"/>
    <property type="project" value="UniProtKB-KW"/>
</dbReference>
<dbReference type="GO" id="GO:0005634">
    <property type="term" value="C:nucleus"/>
    <property type="evidence" value="ECO:0007669"/>
    <property type="project" value="UniProtKB-SubCell"/>
</dbReference>
<evidence type="ECO:0000313" key="15">
    <source>
        <dbReference type="Proteomes" id="UP000092461"/>
    </source>
</evidence>
<dbReference type="PROSITE" id="PS50157">
    <property type="entry name" value="ZINC_FINGER_C2H2_2"/>
    <property type="match status" value="6"/>
</dbReference>
<dbReference type="FunFam" id="3.30.160.60:FF:000624">
    <property type="entry name" value="zinc finger protein 697"/>
    <property type="match status" value="1"/>
</dbReference>
<evidence type="ECO:0000256" key="7">
    <source>
        <dbReference type="ARBA" id="ARBA00023125"/>
    </source>
</evidence>
<evidence type="ECO:0000256" key="6">
    <source>
        <dbReference type="ARBA" id="ARBA00023015"/>
    </source>
</evidence>
<evidence type="ECO:0000256" key="3">
    <source>
        <dbReference type="ARBA" id="ARBA00022737"/>
    </source>
</evidence>
<dbReference type="EnsemblMetazoa" id="LLOJ006147-RA">
    <property type="protein sequence ID" value="LLOJ006147-PA"/>
    <property type="gene ID" value="LLOJ006147"/>
</dbReference>
<proteinExistence type="predicted"/>
<dbReference type="SUPFAM" id="SSF57667">
    <property type="entry name" value="beta-beta-alpha zinc fingers"/>
    <property type="match status" value="3"/>
</dbReference>
<dbReference type="AlphaFoldDB" id="A0A1B0CN63"/>
<feature type="domain" description="C2H2-type" evidence="12">
    <location>
        <begin position="209"/>
        <end position="237"/>
    </location>
</feature>
<dbReference type="SMART" id="SM00355">
    <property type="entry name" value="ZnF_C2H2"/>
    <property type="match status" value="6"/>
</dbReference>
<dbReference type="GO" id="GO:0048598">
    <property type="term" value="P:embryonic morphogenesis"/>
    <property type="evidence" value="ECO:0007669"/>
    <property type="project" value="UniProtKB-ARBA"/>
</dbReference>
<keyword evidence="7" id="KW-0238">DNA-binding</keyword>
<feature type="domain" description="C2H2-type" evidence="12">
    <location>
        <begin position="125"/>
        <end position="152"/>
    </location>
</feature>
<keyword evidence="4 10" id="KW-0863">Zinc-finger</keyword>
<dbReference type="Pfam" id="PF13912">
    <property type="entry name" value="zf-C2H2_6"/>
    <property type="match status" value="1"/>
</dbReference>
<keyword evidence="15" id="KW-1185">Reference proteome</keyword>
<accession>A0A1B0CN63</accession>
<dbReference type="Pfam" id="PF00096">
    <property type="entry name" value="zf-C2H2"/>
    <property type="match status" value="3"/>
</dbReference>
<dbReference type="GO" id="GO:0003677">
    <property type="term" value="F:DNA binding"/>
    <property type="evidence" value="ECO:0007669"/>
    <property type="project" value="UniProtKB-KW"/>
</dbReference>
<dbReference type="Gene3D" id="3.30.160.60">
    <property type="entry name" value="Classic Zinc Finger"/>
    <property type="match status" value="6"/>
</dbReference>
<dbReference type="FunFam" id="3.30.160.60:FF:000100">
    <property type="entry name" value="Zinc finger 45-like"/>
    <property type="match status" value="2"/>
</dbReference>
<dbReference type="GO" id="GO:0048729">
    <property type="term" value="P:tissue morphogenesis"/>
    <property type="evidence" value="ECO:0007669"/>
    <property type="project" value="UniProtKB-ARBA"/>
</dbReference>
<dbReference type="FunFam" id="3.30.160.60:FF:000325">
    <property type="entry name" value="ZFP90 zinc finger protein"/>
    <property type="match status" value="1"/>
</dbReference>
<evidence type="ECO:0000313" key="13">
    <source>
        <dbReference type="EMBL" id="MBC1169848.1"/>
    </source>
</evidence>
<evidence type="ECO:0000256" key="10">
    <source>
        <dbReference type="PROSITE-ProRule" id="PRU00042"/>
    </source>
</evidence>
<evidence type="ECO:0000259" key="12">
    <source>
        <dbReference type="PROSITE" id="PS50157"/>
    </source>
</evidence>
<evidence type="ECO:0000256" key="5">
    <source>
        <dbReference type="ARBA" id="ARBA00022833"/>
    </source>
</evidence>
<keyword evidence="6" id="KW-0805">Transcription regulation</keyword>
<feature type="domain" description="C2H2-type" evidence="12">
    <location>
        <begin position="181"/>
        <end position="208"/>
    </location>
</feature>
<dbReference type="PANTHER" id="PTHR16515">
    <property type="entry name" value="PR DOMAIN ZINC FINGER PROTEIN"/>
    <property type="match status" value="1"/>
</dbReference>
<evidence type="ECO:0000256" key="4">
    <source>
        <dbReference type="ARBA" id="ARBA00022771"/>
    </source>
</evidence>
<feature type="domain" description="C2H2-type" evidence="12">
    <location>
        <begin position="96"/>
        <end position="124"/>
    </location>
</feature>
<feature type="region of interest" description="Disordered" evidence="11">
    <location>
        <begin position="1"/>
        <end position="63"/>
    </location>
</feature>
<feature type="domain" description="C2H2-type" evidence="12">
    <location>
        <begin position="68"/>
        <end position="95"/>
    </location>
</feature>
<reference evidence="15" key="1">
    <citation type="submission" date="2012-05" db="EMBL/GenBank/DDBJ databases">
        <title>Whole Genome Assembly of Lutzomyia longipalpis.</title>
        <authorList>
            <person name="Richards S."/>
            <person name="Qu C."/>
            <person name="Dillon R."/>
            <person name="Worley K."/>
            <person name="Scherer S."/>
            <person name="Batterton M."/>
            <person name="Taylor A."/>
            <person name="Hawes A."/>
            <person name="Hernandez B."/>
            <person name="Kovar C."/>
            <person name="Mandapat C."/>
            <person name="Pham C."/>
            <person name="Qu C."/>
            <person name="Jing C."/>
            <person name="Bess C."/>
            <person name="Bandaranaike D."/>
            <person name="Ngo D."/>
            <person name="Ongeri F."/>
            <person name="Arias F."/>
            <person name="Lara F."/>
            <person name="Weissenberger G."/>
            <person name="Kamau G."/>
            <person name="Han H."/>
            <person name="Shen H."/>
            <person name="Dinh H."/>
            <person name="Khalil I."/>
            <person name="Jones J."/>
            <person name="Shafer J."/>
            <person name="Jayaseelan J."/>
            <person name="Quiroz J."/>
            <person name="Blankenburg K."/>
            <person name="Nguyen L."/>
            <person name="Jackson L."/>
            <person name="Francisco L."/>
            <person name="Tang L.-Y."/>
            <person name="Pu L.-L."/>
            <person name="Perales L."/>
            <person name="Lorensuhewa L."/>
            <person name="Munidasa M."/>
            <person name="Coyle M."/>
            <person name="Taylor M."/>
            <person name="Puazo M."/>
            <person name="Firestine M."/>
            <person name="Scheel M."/>
            <person name="Javaid M."/>
            <person name="Wang M."/>
            <person name="Li M."/>
            <person name="Tabassum N."/>
            <person name="Saada N."/>
            <person name="Osuji N."/>
            <person name="Aqrawi P."/>
            <person name="Fu Q."/>
            <person name="Thornton R."/>
            <person name="Raj R."/>
            <person name="Goodspeed R."/>
            <person name="Mata R."/>
            <person name="Najjar R."/>
            <person name="Gubbala S."/>
            <person name="Lee S."/>
            <person name="Denson S."/>
            <person name="Patil S."/>
            <person name="Macmil S."/>
            <person name="Qi S."/>
            <person name="Matskevitch T."/>
            <person name="Palculict T."/>
            <person name="Mathew T."/>
            <person name="Vee V."/>
            <person name="Velamala V."/>
            <person name="Korchina V."/>
            <person name="Cai W."/>
            <person name="Liu W."/>
            <person name="Dai W."/>
            <person name="Zou X."/>
            <person name="Zhu Y."/>
            <person name="Zhang Y."/>
            <person name="Wu Y.-Q."/>
            <person name="Xin Y."/>
            <person name="Nazarath L."/>
            <person name="Kovar C."/>
            <person name="Han Y."/>
            <person name="Muzny D."/>
            <person name="Gibbs R."/>
        </authorList>
    </citation>
    <scope>NUCLEOTIDE SEQUENCE [LARGE SCALE GENOMIC DNA]</scope>
    <source>
        <strain evidence="15">Jacobina</strain>
    </source>
</reference>
<keyword evidence="9" id="KW-0539">Nucleus</keyword>